<dbReference type="STRING" id="4081.A0A494G9Y1"/>
<evidence type="ECO:0000256" key="2">
    <source>
        <dbReference type="ARBA" id="ARBA00022452"/>
    </source>
</evidence>
<accession>A0A494G9Y1</accession>
<keyword evidence="4" id="KW-0732">Signal</keyword>
<organism evidence="7">
    <name type="scientific">Solanum lycopersicum</name>
    <name type="common">Tomato</name>
    <name type="synonym">Lycopersicon esculentum</name>
    <dbReference type="NCBI Taxonomy" id="4081"/>
    <lineage>
        <taxon>Eukaryota</taxon>
        <taxon>Viridiplantae</taxon>
        <taxon>Streptophyta</taxon>
        <taxon>Embryophyta</taxon>
        <taxon>Tracheophyta</taxon>
        <taxon>Spermatophyta</taxon>
        <taxon>Magnoliopsida</taxon>
        <taxon>eudicotyledons</taxon>
        <taxon>Gunneridae</taxon>
        <taxon>Pentapetalae</taxon>
        <taxon>asterids</taxon>
        <taxon>lamiids</taxon>
        <taxon>Solanales</taxon>
        <taxon>Solanaceae</taxon>
        <taxon>Solanoideae</taxon>
        <taxon>Solaneae</taxon>
        <taxon>Solanum</taxon>
        <taxon>Solanum subgen. Lycopersicon</taxon>
    </lineage>
</organism>
<dbReference type="PANTHER" id="PTHR35093">
    <property type="entry name" value="OUTER MEMBRANE PROTEIN NMB0088-RELATED"/>
    <property type="match status" value="1"/>
</dbReference>
<protein>
    <recommendedName>
        <fullName evidence="9">Outer membrane protein beta-barrel domain-containing protein</fullName>
    </recommendedName>
</protein>
<name>A0A494G9Y1_SOLLC</name>
<evidence type="ECO:0000313" key="7">
    <source>
        <dbReference type="EnsemblPlants" id="Solyc00g130690.1.1.1.CDS"/>
    </source>
</evidence>
<keyword evidence="8" id="KW-1185">Reference proteome</keyword>
<evidence type="ECO:0000256" key="4">
    <source>
        <dbReference type="ARBA" id="ARBA00022729"/>
    </source>
</evidence>
<evidence type="ECO:0000256" key="6">
    <source>
        <dbReference type="ARBA" id="ARBA00023237"/>
    </source>
</evidence>
<keyword evidence="6" id="KW-0998">Cell outer membrane</keyword>
<evidence type="ECO:0008006" key="9">
    <source>
        <dbReference type="Google" id="ProtNLM"/>
    </source>
</evidence>
<dbReference type="PaxDb" id="4081-Solyc00g130690.1.1"/>
<evidence type="ECO:0000256" key="3">
    <source>
        <dbReference type="ARBA" id="ARBA00022692"/>
    </source>
</evidence>
<proteinExistence type="predicted"/>
<evidence type="ECO:0000256" key="1">
    <source>
        <dbReference type="ARBA" id="ARBA00004571"/>
    </source>
</evidence>
<keyword evidence="5" id="KW-0472">Membrane</keyword>
<dbReference type="Gene3D" id="2.40.160.60">
    <property type="entry name" value="Outer membrane protein transport protein (OMPP1/FadL/TodX)"/>
    <property type="match status" value="1"/>
</dbReference>
<dbReference type="InterPro" id="IPR005017">
    <property type="entry name" value="OMPP1/FadL/TodX"/>
</dbReference>
<dbReference type="AlphaFoldDB" id="A0A494G9Y1"/>
<dbReference type="PANTHER" id="PTHR35093:SF8">
    <property type="entry name" value="OUTER MEMBRANE PROTEIN NMB0088-RELATED"/>
    <property type="match status" value="1"/>
</dbReference>
<evidence type="ECO:0000256" key="5">
    <source>
        <dbReference type="ARBA" id="ARBA00023136"/>
    </source>
</evidence>
<comment type="subcellular location">
    <subcellularLocation>
        <location evidence="1">Cell outer membrane</location>
        <topology evidence="1">Multi-pass membrane protein</topology>
    </subcellularLocation>
</comment>
<dbReference type="Gramene" id="Solyc00g130690.1.1">
    <property type="protein sequence ID" value="Solyc00g130690.1.1.1.CDS"/>
    <property type="gene ID" value="Solyc00g130690.1"/>
</dbReference>
<dbReference type="Pfam" id="PF03349">
    <property type="entry name" value="Toluene_X"/>
    <property type="match status" value="1"/>
</dbReference>
<dbReference type="SUPFAM" id="SSF56935">
    <property type="entry name" value="Porins"/>
    <property type="match status" value="1"/>
</dbReference>
<keyword evidence="3" id="KW-0812">Transmembrane</keyword>
<evidence type="ECO:0000313" key="8">
    <source>
        <dbReference type="Proteomes" id="UP000004994"/>
    </source>
</evidence>
<dbReference type="Proteomes" id="UP000004994">
    <property type="component" value="Unassembled WGS sequence"/>
</dbReference>
<keyword evidence="2" id="KW-1134">Transmembrane beta strand</keyword>
<reference evidence="7" key="1">
    <citation type="journal article" date="2012" name="Nature">
        <title>The tomato genome sequence provides insights into fleshy fruit evolution.</title>
        <authorList>
            <consortium name="Tomato Genome Consortium"/>
        </authorList>
    </citation>
    <scope>NUCLEOTIDE SEQUENCE [LARGE SCALE GENOMIC DNA]</scope>
    <source>
        <strain evidence="7">cv. Heinz 1706</strain>
    </source>
</reference>
<reference evidence="7" key="2">
    <citation type="submission" date="2019-04" db="UniProtKB">
        <authorList>
            <consortium name="EnsemblPlants"/>
        </authorList>
    </citation>
    <scope>IDENTIFICATION</scope>
    <source>
        <strain evidence="7">cv. Heinz 1706</strain>
    </source>
</reference>
<dbReference type="EnsemblPlants" id="Solyc00g130690.1.1">
    <property type="protein sequence ID" value="Solyc00g130690.1.1.1.CDS"/>
    <property type="gene ID" value="Solyc00g130690.1"/>
</dbReference>
<sequence length="317" mass="35332">MSVLGTFPSNPNDIRTVLQNENVTTSGAQNQLSIAYGVNFSDKFYIGGGLGLNFLSFQSKRVYQESNFRFDLAPNFHPLDNMRLEENLKTTGSGISASLGMIYRPMDQVQIGFSYNTPTFYQLTDNYSANMTTKWNSFDYYGNGSAYLTDQSDKTQEITTPYALQTPSRINLGLSFFMEGKGFLSGDIELSNYAGATYSTGDGTVDFTSDNATIKSAYRNVINFRVGGEYKILTNYRVRAGYSYLADPYRSTQNTDRSTNRFSGGFGYRTKDFSVDLALIFSEAKSLYTPYTLNYNSPLVNISNTNTMALVTVGFTL</sequence>
<dbReference type="InParanoid" id="A0A494G9Y1"/>